<protein>
    <submittedName>
        <fullName evidence="2">KH domain-containing protein</fullName>
    </submittedName>
</protein>
<dbReference type="Gene3D" id="3.30.1370.10">
    <property type="entry name" value="K Homology domain, type 1"/>
    <property type="match status" value="1"/>
</dbReference>
<name>A0A955L6A6_9BACT</name>
<organism evidence="2 3">
    <name type="scientific">Candidatus Dojkabacteria bacterium</name>
    <dbReference type="NCBI Taxonomy" id="2099670"/>
    <lineage>
        <taxon>Bacteria</taxon>
        <taxon>Candidatus Dojkabacteria</taxon>
    </lineage>
</organism>
<accession>A0A955L6A6</accession>
<dbReference type="EMBL" id="JAGQLK010000113">
    <property type="protein sequence ID" value="MCA9383690.1"/>
    <property type="molecule type" value="Genomic_DNA"/>
</dbReference>
<dbReference type="InterPro" id="IPR036612">
    <property type="entry name" value="KH_dom_type_1_sf"/>
</dbReference>
<sequence length="56" mass="6499">KEKEKNEEEIVLKVTIPKEKRGRVIGKNGTNIKAIRNIIGIIARRENKKVYIKIID</sequence>
<proteinExistence type="predicted"/>
<dbReference type="GO" id="GO:0003723">
    <property type="term" value="F:RNA binding"/>
    <property type="evidence" value="ECO:0007669"/>
    <property type="project" value="UniProtKB-UniRule"/>
</dbReference>
<dbReference type="PROSITE" id="PS50084">
    <property type="entry name" value="KH_TYPE_1"/>
    <property type="match status" value="1"/>
</dbReference>
<reference evidence="2" key="2">
    <citation type="journal article" date="2021" name="Microbiome">
        <title>Successional dynamics and alternative stable states in a saline activated sludge microbial community over 9 years.</title>
        <authorList>
            <person name="Wang Y."/>
            <person name="Ye J."/>
            <person name="Ju F."/>
            <person name="Liu L."/>
            <person name="Boyd J.A."/>
            <person name="Deng Y."/>
            <person name="Parks D.H."/>
            <person name="Jiang X."/>
            <person name="Yin X."/>
            <person name="Woodcroft B.J."/>
            <person name="Tyson G.W."/>
            <person name="Hugenholtz P."/>
            <person name="Polz M.F."/>
            <person name="Zhang T."/>
        </authorList>
    </citation>
    <scope>NUCLEOTIDE SEQUENCE</scope>
    <source>
        <strain evidence="2">HKST-UBA14</strain>
    </source>
</reference>
<evidence type="ECO:0000256" key="1">
    <source>
        <dbReference type="PROSITE-ProRule" id="PRU00117"/>
    </source>
</evidence>
<keyword evidence="1" id="KW-0694">RNA-binding</keyword>
<comment type="caution">
    <text evidence="2">The sequence shown here is derived from an EMBL/GenBank/DDBJ whole genome shotgun (WGS) entry which is preliminary data.</text>
</comment>
<dbReference type="AlphaFoldDB" id="A0A955L6A6"/>
<dbReference type="InterPro" id="IPR009019">
    <property type="entry name" value="KH_sf_prok-type"/>
</dbReference>
<dbReference type="SUPFAM" id="SSF54814">
    <property type="entry name" value="Prokaryotic type KH domain (KH-domain type II)"/>
    <property type="match status" value="1"/>
</dbReference>
<feature type="non-terminal residue" evidence="2">
    <location>
        <position position="1"/>
    </location>
</feature>
<dbReference type="Proteomes" id="UP000783287">
    <property type="component" value="Unassembled WGS sequence"/>
</dbReference>
<reference evidence="2" key="1">
    <citation type="submission" date="2020-04" db="EMBL/GenBank/DDBJ databases">
        <authorList>
            <person name="Zhang T."/>
        </authorList>
    </citation>
    <scope>NUCLEOTIDE SEQUENCE</scope>
    <source>
        <strain evidence="2">HKST-UBA14</strain>
    </source>
</reference>
<dbReference type="Pfam" id="PF13083">
    <property type="entry name" value="KH_KhpA-B"/>
    <property type="match status" value="1"/>
</dbReference>
<evidence type="ECO:0000313" key="2">
    <source>
        <dbReference type="EMBL" id="MCA9383690.1"/>
    </source>
</evidence>
<gene>
    <name evidence="2" type="ORF">KC909_04945</name>
</gene>
<evidence type="ECO:0000313" key="3">
    <source>
        <dbReference type="Proteomes" id="UP000783287"/>
    </source>
</evidence>